<dbReference type="SMART" id="SM00204">
    <property type="entry name" value="TGFB"/>
    <property type="match status" value="1"/>
</dbReference>
<keyword evidence="7" id="KW-0325">Glycoprotein</keyword>
<evidence type="ECO:0000256" key="1">
    <source>
        <dbReference type="ARBA" id="ARBA00004613"/>
    </source>
</evidence>
<dbReference type="CDD" id="cd13761">
    <property type="entry name" value="TGF_beta_BMP5_like"/>
    <property type="match status" value="1"/>
</dbReference>
<organism evidence="12 13">
    <name type="scientific">Pristionchus mayeri</name>
    <dbReference type="NCBI Taxonomy" id="1317129"/>
    <lineage>
        <taxon>Eukaryota</taxon>
        <taxon>Metazoa</taxon>
        <taxon>Ecdysozoa</taxon>
        <taxon>Nematoda</taxon>
        <taxon>Chromadorea</taxon>
        <taxon>Rhabditida</taxon>
        <taxon>Rhabditina</taxon>
        <taxon>Diplogasteromorpha</taxon>
        <taxon>Diplogasteroidea</taxon>
        <taxon>Neodiplogasteridae</taxon>
        <taxon>Pristionchus</taxon>
    </lineage>
</organism>
<evidence type="ECO:0000256" key="2">
    <source>
        <dbReference type="ARBA" id="ARBA00006656"/>
    </source>
</evidence>
<feature type="non-terminal residue" evidence="12">
    <location>
        <position position="1"/>
    </location>
</feature>
<evidence type="ECO:0000256" key="10">
    <source>
        <dbReference type="SAM" id="Phobius"/>
    </source>
</evidence>
<sequence>VSDGLDSISVFQSIISGAPSNNFFLFFFFFYLPLICVATPIPNISPVHSAVLAKLGLTSPPNFVTPLLPVPDHFWKTFRKVEQGMLDEDSIRLFYPKEIIDLNSGLLLSFNLSLEAQRAQNERVIGAHMKLHVRCGEKGSLRVYRIEDLSRLRVERLLDSVEIIRQGENQDQLIDLDVTESIPYSNQLHLVRFLVVFHDDCVLADTPSHSISSISQSQYASASLIVSYLEPEGEDLQEIGQSKRRKRFSEEEKRRKERKERRTNNRKHRTGGEKGLCHRKSMYVDFDELRWNDWILAPRGYEAYQCSGGCPFPFPAQVNASNHAIIQGLLHNYNDEIPEPCCVPTEMAPLTILFREVSNRITIKIYPDMIVSACGCR</sequence>
<dbReference type="PRINTS" id="PR00669">
    <property type="entry name" value="INHIBINA"/>
</dbReference>
<dbReference type="Pfam" id="PF00019">
    <property type="entry name" value="TGF_beta"/>
    <property type="match status" value="1"/>
</dbReference>
<evidence type="ECO:0000256" key="4">
    <source>
        <dbReference type="ARBA" id="ARBA00022729"/>
    </source>
</evidence>
<keyword evidence="10" id="KW-0812">Transmembrane</keyword>
<keyword evidence="10" id="KW-0472">Membrane</keyword>
<dbReference type="InterPro" id="IPR029034">
    <property type="entry name" value="Cystine-knot_cytokine"/>
</dbReference>
<dbReference type="PANTHER" id="PTHR11848">
    <property type="entry name" value="TGF-BETA FAMILY"/>
    <property type="match status" value="1"/>
</dbReference>
<keyword evidence="10" id="KW-1133">Transmembrane helix</keyword>
<dbReference type="PROSITE" id="PS51362">
    <property type="entry name" value="TGF_BETA_2"/>
    <property type="match status" value="1"/>
</dbReference>
<evidence type="ECO:0000256" key="6">
    <source>
        <dbReference type="ARBA" id="ARBA00023157"/>
    </source>
</evidence>
<keyword evidence="5 8" id="KW-0339">Growth factor</keyword>
<reference evidence="13" key="1">
    <citation type="submission" date="2022-10" db="EMBL/GenBank/DDBJ databases">
        <title>Genome assembly of Pristionchus species.</title>
        <authorList>
            <person name="Yoshida K."/>
            <person name="Sommer R.J."/>
        </authorList>
    </citation>
    <scope>NUCLEOTIDE SEQUENCE [LARGE SCALE GENOMIC DNA]</scope>
    <source>
        <strain evidence="13">RS5460</strain>
    </source>
</reference>
<feature type="transmembrane region" description="Helical" evidence="10">
    <location>
        <begin position="23"/>
        <end position="41"/>
    </location>
</feature>
<keyword evidence="6" id="KW-1015">Disulfide bond</keyword>
<dbReference type="InterPro" id="IPR001839">
    <property type="entry name" value="TGF-b_C"/>
</dbReference>
<name>A0AAN5D4I3_9BILA</name>
<evidence type="ECO:0000256" key="8">
    <source>
        <dbReference type="RuleBase" id="RU000354"/>
    </source>
</evidence>
<dbReference type="FunFam" id="2.10.90.10:FF:000001">
    <property type="entry name" value="Bone morphogenetic protein 4"/>
    <property type="match status" value="1"/>
</dbReference>
<comment type="subcellular location">
    <subcellularLocation>
        <location evidence="1">Secreted</location>
    </subcellularLocation>
</comment>
<keyword evidence="4" id="KW-0732">Signal</keyword>
<keyword evidence="13" id="KW-1185">Reference proteome</keyword>
<dbReference type="Gene3D" id="2.10.90.10">
    <property type="entry name" value="Cystine-knot cytokines"/>
    <property type="match status" value="1"/>
</dbReference>
<evidence type="ECO:0000313" key="13">
    <source>
        <dbReference type="Proteomes" id="UP001328107"/>
    </source>
</evidence>
<accession>A0AAN5D4I3</accession>
<evidence type="ECO:0000256" key="5">
    <source>
        <dbReference type="ARBA" id="ARBA00023030"/>
    </source>
</evidence>
<feature type="domain" description="TGF-beta family profile" evidence="11">
    <location>
        <begin position="258"/>
        <end position="377"/>
    </location>
</feature>
<dbReference type="GO" id="GO:0005125">
    <property type="term" value="F:cytokine activity"/>
    <property type="evidence" value="ECO:0007669"/>
    <property type="project" value="TreeGrafter"/>
</dbReference>
<comment type="similarity">
    <text evidence="2 8">Belongs to the TGF-beta family.</text>
</comment>
<evidence type="ECO:0000256" key="9">
    <source>
        <dbReference type="SAM" id="MobiDB-lite"/>
    </source>
</evidence>
<gene>
    <name evidence="12" type="ORF">PMAYCL1PPCAC_26673</name>
</gene>
<protein>
    <recommendedName>
        <fullName evidence="11">TGF-beta family profile domain-containing protein</fullName>
    </recommendedName>
</protein>
<evidence type="ECO:0000256" key="7">
    <source>
        <dbReference type="ARBA" id="ARBA00023180"/>
    </source>
</evidence>
<evidence type="ECO:0000313" key="12">
    <source>
        <dbReference type="EMBL" id="GMR56478.1"/>
    </source>
</evidence>
<comment type="caution">
    <text evidence="12">The sequence shown here is derived from an EMBL/GenBank/DDBJ whole genome shotgun (WGS) entry which is preliminary data.</text>
</comment>
<dbReference type="PROSITE" id="PS00250">
    <property type="entry name" value="TGF_BETA_1"/>
    <property type="match status" value="1"/>
</dbReference>
<proteinExistence type="inferred from homology"/>
<evidence type="ECO:0000259" key="11">
    <source>
        <dbReference type="PROSITE" id="PS51362"/>
    </source>
</evidence>
<dbReference type="PANTHER" id="PTHR11848:SF119">
    <property type="entry name" value="TGF-BETA FAMILY PROFILE DOMAIN-CONTAINING PROTEIN"/>
    <property type="match status" value="1"/>
</dbReference>
<dbReference type="AlphaFoldDB" id="A0AAN5D4I3"/>
<feature type="compositionally biased region" description="Basic residues" evidence="9">
    <location>
        <begin position="255"/>
        <end position="269"/>
    </location>
</feature>
<dbReference type="Proteomes" id="UP001328107">
    <property type="component" value="Unassembled WGS sequence"/>
</dbReference>
<evidence type="ECO:0000256" key="3">
    <source>
        <dbReference type="ARBA" id="ARBA00022525"/>
    </source>
</evidence>
<dbReference type="InterPro" id="IPR017948">
    <property type="entry name" value="TGFb_CS"/>
</dbReference>
<feature type="region of interest" description="Disordered" evidence="9">
    <location>
        <begin position="239"/>
        <end position="274"/>
    </location>
</feature>
<keyword evidence="3" id="KW-0964">Secreted</keyword>
<dbReference type="EMBL" id="BTRK01000006">
    <property type="protein sequence ID" value="GMR56478.1"/>
    <property type="molecule type" value="Genomic_DNA"/>
</dbReference>
<dbReference type="GO" id="GO:0008083">
    <property type="term" value="F:growth factor activity"/>
    <property type="evidence" value="ECO:0007669"/>
    <property type="project" value="UniProtKB-KW"/>
</dbReference>
<dbReference type="GO" id="GO:0005615">
    <property type="term" value="C:extracellular space"/>
    <property type="evidence" value="ECO:0007669"/>
    <property type="project" value="TreeGrafter"/>
</dbReference>
<dbReference type="InterPro" id="IPR015615">
    <property type="entry name" value="TGF-beta-rel"/>
</dbReference>
<dbReference type="SUPFAM" id="SSF57501">
    <property type="entry name" value="Cystine-knot cytokines"/>
    <property type="match status" value="1"/>
</dbReference>